<organism evidence="2 3">
    <name type="scientific">Oceanidesulfovibrio indonesiensis</name>
    <dbReference type="NCBI Taxonomy" id="54767"/>
    <lineage>
        <taxon>Bacteria</taxon>
        <taxon>Pseudomonadati</taxon>
        <taxon>Thermodesulfobacteriota</taxon>
        <taxon>Desulfovibrionia</taxon>
        <taxon>Desulfovibrionales</taxon>
        <taxon>Desulfovibrionaceae</taxon>
        <taxon>Oceanidesulfovibrio</taxon>
    </lineage>
</organism>
<dbReference type="OrthoDB" id="9797603at2"/>
<evidence type="ECO:0000313" key="3">
    <source>
        <dbReference type="Proteomes" id="UP000448292"/>
    </source>
</evidence>
<dbReference type="Proteomes" id="UP000448292">
    <property type="component" value="Unassembled WGS sequence"/>
</dbReference>
<keyword evidence="2" id="KW-0808">Transferase</keyword>
<feature type="domain" description="Aminoglycoside phosphotransferase" evidence="1">
    <location>
        <begin position="104"/>
        <end position="322"/>
    </location>
</feature>
<reference evidence="2 3" key="1">
    <citation type="submission" date="2018-06" db="EMBL/GenBank/DDBJ databases">
        <title>Complete genome of Desulfovibrio indonesiensis P37SLT.</title>
        <authorList>
            <person name="Crispim J.S."/>
            <person name="Vidigal P.M.P."/>
            <person name="Silva L.C.F."/>
            <person name="Laguardia C.N."/>
            <person name="Araujo L.C."/>
            <person name="Dias R.S."/>
            <person name="Sousa M.P."/>
            <person name="Paula S.O."/>
            <person name="Silva C."/>
        </authorList>
    </citation>
    <scope>NUCLEOTIDE SEQUENCE [LARGE SCALE GENOMIC DNA]</scope>
    <source>
        <strain evidence="2 3">P37SLT</strain>
    </source>
</reference>
<dbReference type="GO" id="GO:0016740">
    <property type="term" value="F:transferase activity"/>
    <property type="evidence" value="ECO:0007669"/>
    <property type="project" value="UniProtKB-KW"/>
</dbReference>
<dbReference type="SUPFAM" id="SSF56112">
    <property type="entry name" value="Protein kinase-like (PK-like)"/>
    <property type="match status" value="1"/>
</dbReference>
<protein>
    <submittedName>
        <fullName evidence="2">Aminoglycoside phosphotransferase family protein</fullName>
    </submittedName>
</protein>
<dbReference type="AlphaFoldDB" id="A0A7M3MJL4"/>
<dbReference type="Gene3D" id="3.90.1200.10">
    <property type="match status" value="1"/>
</dbReference>
<dbReference type="InterPro" id="IPR002575">
    <property type="entry name" value="Aminoglycoside_PTrfase"/>
</dbReference>
<proteinExistence type="predicted"/>
<evidence type="ECO:0000259" key="1">
    <source>
        <dbReference type="Pfam" id="PF01636"/>
    </source>
</evidence>
<name>A0A7M3MJL4_9BACT</name>
<keyword evidence="3" id="KW-1185">Reference proteome</keyword>
<dbReference type="EMBL" id="QMIE01000001">
    <property type="protein sequence ID" value="TVM19706.1"/>
    <property type="molecule type" value="Genomic_DNA"/>
</dbReference>
<evidence type="ECO:0000313" key="2">
    <source>
        <dbReference type="EMBL" id="TVM19706.1"/>
    </source>
</evidence>
<gene>
    <name evidence="2" type="ORF">DPQ33_00260</name>
</gene>
<accession>A0A7M3MJL4</accession>
<dbReference type="InterPro" id="IPR011009">
    <property type="entry name" value="Kinase-like_dom_sf"/>
</dbReference>
<comment type="caution">
    <text evidence="2">The sequence shown here is derived from an EMBL/GenBank/DDBJ whole genome shotgun (WGS) entry which is preliminary data.</text>
</comment>
<dbReference type="Pfam" id="PF01636">
    <property type="entry name" value="APH"/>
    <property type="match status" value="1"/>
</dbReference>
<sequence>MRSVNCITVAAPRLATNGNPTTSTSRYPFCADQRRLAIANTGTLRLFSKKGRISNAIPVWSQHHFEKILIPTMIDKILNYWNLRPIRLRNDISLAGSPERCATRVAVEDERGAVLVLERLLPGQAQRRTAIARILDELANNGLARSLRYIPDHSGVHVVHHRSDHYMLAPLIHGGPPPRPALVRHGWRGRGMAEFLLEMEAAASSVPENLVNELGAPLDLSAYVASLSETLRLRRPAEHTRLSTSLKRLASFFDNWPCLPLRLSHGDFHPLNAVWSEDALTGVIDWEFMGRKPMLYDVANCVGCVGSEGPDALAADFVNGLIGTLNKAGWDLALLPETVAALRTGWLSEWLRRGDEDMIDLELAYMDLLTRNLDRLRIAWGAC</sequence>